<keyword evidence="2" id="KW-1185">Reference proteome</keyword>
<organism evidence="1 2">
    <name type="scientific">Georgfuchsia toluolica</name>
    <dbReference type="NCBI Taxonomy" id="424218"/>
    <lineage>
        <taxon>Bacteria</taxon>
        <taxon>Pseudomonadati</taxon>
        <taxon>Pseudomonadota</taxon>
        <taxon>Betaproteobacteria</taxon>
        <taxon>Nitrosomonadales</taxon>
        <taxon>Sterolibacteriaceae</taxon>
        <taxon>Georgfuchsia</taxon>
    </lineage>
</organism>
<sequence>MLLQLIEQWKWIVVIDETHRLASAQGVEGTEDRGVPKALGDAAGIERVNGVGGQVKVGFHGSGSSG</sequence>
<protein>
    <submittedName>
        <fullName evidence="1">Uncharacterized protein</fullName>
    </submittedName>
</protein>
<dbReference type="AlphaFoldDB" id="A0A916J6W0"/>
<evidence type="ECO:0000313" key="1">
    <source>
        <dbReference type="EMBL" id="CAG4885078.1"/>
    </source>
</evidence>
<name>A0A916J6W0_9PROT</name>
<accession>A0A916J6W0</accession>
<evidence type="ECO:0000313" key="2">
    <source>
        <dbReference type="Proteomes" id="UP000742786"/>
    </source>
</evidence>
<proteinExistence type="predicted"/>
<reference evidence="1" key="1">
    <citation type="submission" date="2021-04" db="EMBL/GenBank/DDBJ databases">
        <authorList>
            <person name="Hornung B."/>
        </authorList>
    </citation>
    <scope>NUCLEOTIDE SEQUENCE</scope>
    <source>
        <strain evidence="1">G5G6</strain>
    </source>
</reference>
<comment type="caution">
    <text evidence="1">The sequence shown here is derived from an EMBL/GenBank/DDBJ whole genome shotgun (WGS) entry which is preliminary data.</text>
</comment>
<gene>
    <name evidence="1" type="ORF">GTOL_12961</name>
</gene>
<dbReference type="Proteomes" id="UP000742786">
    <property type="component" value="Unassembled WGS sequence"/>
</dbReference>
<dbReference type="EMBL" id="CAJQUM010000001">
    <property type="protein sequence ID" value="CAG4885078.1"/>
    <property type="molecule type" value="Genomic_DNA"/>
</dbReference>